<evidence type="ECO:0000313" key="8">
    <source>
        <dbReference type="EMBL" id="MFD2617994.1"/>
    </source>
</evidence>
<dbReference type="PROSITE" id="PS51096">
    <property type="entry name" value="PTS_EIIA_TYPE_4"/>
    <property type="match status" value="1"/>
</dbReference>
<dbReference type="Gene3D" id="1.10.1790.10">
    <property type="entry name" value="PRD domain"/>
    <property type="match status" value="2"/>
</dbReference>
<keyword evidence="3" id="KW-0418">Kinase</keyword>
<dbReference type="PROSITE" id="PS51372">
    <property type="entry name" value="PRD_2"/>
    <property type="match status" value="2"/>
</dbReference>
<dbReference type="SUPFAM" id="SSF53062">
    <property type="entry name" value="PTS system fructose IIA component-like"/>
    <property type="match status" value="1"/>
</dbReference>
<dbReference type="SUPFAM" id="SSF63520">
    <property type="entry name" value="PTS-regulatory domain, PRD"/>
    <property type="match status" value="2"/>
</dbReference>
<dbReference type="InterPro" id="IPR036662">
    <property type="entry name" value="PTS_EIIA_man-typ_sf"/>
</dbReference>
<accession>A0ABW5PST9</accession>
<feature type="domain" description="PRD" evidence="7">
    <location>
        <begin position="840"/>
        <end position="943"/>
    </location>
</feature>
<dbReference type="PROSITE" id="PS00676">
    <property type="entry name" value="SIGMA54_INTERACT_2"/>
    <property type="match status" value="1"/>
</dbReference>
<dbReference type="InterPro" id="IPR027417">
    <property type="entry name" value="P-loop_NTPase"/>
</dbReference>
<evidence type="ECO:0000256" key="3">
    <source>
        <dbReference type="ARBA" id="ARBA00022777"/>
    </source>
</evidence>
<keyword evidence="2" id="KW-0547">Nucleotide-binding</keyword>
<dbReference type="Pfam" id="PF00874">
    <property type="entry name" value="PRD"/>
    <property type="match status" value="2"/>
</dbReference>
<evidence type="ECO:0000256" key="4">
    <source>
        <dbReference type="ARBA" id="ARBA00022840"/>
    </source>
</evidence>
<comment type="caution">
    <text evidence="8">The sequence shown here is derived from an EMBL/GenBank/DDBJ whole genome shotgun (WGS) entry which is preliminary data.</text>
</comment>
<dbReference type="InterPro" id="IPR004701">
    <property type="entry name" value="PTS_EIIA_man-typ"/>
</dbReference>
<dbReference type="PANTHER" id="PTHR32071">
    <property type="entry name" value="TRANSCRIPTIONAL REGULATORY PROTEIN"/>
    <property type="match status" value="1"/>
</dbReference>
<evidence type="ECO:0000259" key="7">
    <source>
        <dbReference type="PROSITE" id="PS51372"/>
    </source>
</evidence>
<feature type="domain" description="PRD" evidence="7">
    <location>
        <begin position="469"/>
        <end position="576"/>
    </location>
</feature>
<dbReference type="InterPro" id="IPR003593">
    <property type="entry name" value="AAA+_ATPase"/>
</dbReference>
<dbReference type="InterPro" id="IPR002078">
    <property type="entry name" value="Sigma_54_int"/>
</dbReference>
<evidence type="ECO:0000313" key="9">
    <source>
        <dbReference type="Proteomes" id="UP001597458"/>
    </source>
</evidence>
<dbReference type="CDD" id="cd00009">
    <property type="entry name" value="AAA"/>
    <property type="match status" value="1"/>
</dbReference>
<name>A0ABW5PST9_9BACI</name>
<dbReference type="InterPro" id="IPR011608">
    <property type="entry name" value="PRD"/>
</dbReference>
<feature type="domain" description="Sigma-54 factor interaction" evidence="5">
    <location>
        <begin position="114"/>
        <end position="348"/>
    </location>
</feature>
<dbReference type="Gene3D" id="3.40.50.510">
    <property type="entry name" value="Phosphotransferase system, mannose-type IIA component"/>
    <property type="match status" value="1"/>
</dbReference>
<dbReference type="CDD" id="cd00006">
    <property type="entry name" value="PTS_IIA_man"/>
    <property type="match status" value="1"/>
</dbReference>
<feature type="domain" description="PTS EIIA type-4" evidence="6">
    <location>
        <begin position="577"/>
        <end position="703"/>
    </location>
</feature>
<protein>
    <submittedName>
        <fullName evidence="8">Sigma 54-interacting transcriptional regulator</fullName>
    </submittedName>
</protein>
<dbReference type="Pfam" id="PF03610">
    <property type="entry name" value="EIIA-man"/>
    <property type="match status" value="1"/>
</dbReference>
<proteinExistence type="predicted"/>
<dbReference type="EMBL" id="JBHUMR010000014">
    <property type="protein sequence ID" value="MFD2617994.1"/>
    <property type="molecule type" value="Genomic_DNA"/>
</dbReference>
<dbReference type="InterPro" id="IPR033887">
    <property type="entry name" value="PTS_IIA_man"/>
</dbReference>
<keyword evidence="1" id="KW-0808">Transferase</keyword>
<dbReference type="PANTHER" id="PTHR32071:SF90">
    <property type="entry name" value="TRANSCRIPTIONAL REGULATORY PROTEIN LEVR"/>
    <property type="match status" value="1"/>
</dbReference>
<keyword evidence="4" id="KW-0067">ATP-binding</keyword>
<evidence type="ECO:0000259" key="5">
    <source>
        <dbReference type="PROSITE" id="PS50045"/>
    </source>
</evidence>
<evidence type="ECO:0000256" key="2">
    <source>
        <dbReference type="ARBA" id="ARBA00022741"/>
    </source>
</evidence>
<dbReference type="SUPFAM" id="SSF52540">
    <property type="entry name" value="P-loop containing nucleoside triphosphate hydrolases"/>
    <property type="match status" value="1"/>
</dbReference>
<organism evidence="8 9">
    <name type="scientific">Terrilactibacillus laevilacticus</name>
    <dbReference type="NCBI Taxonomy" id="1380157"/>
    <lineage>
        <taxon>Bacteria</taxon>
        <taxon>Bacillati</taxon>
        <taxon>Bacillota</taxon>
        <taxon>Bacilli</taxon>
        <taxon>Bacillales</taxon>
        <taxon>Bacillaceae</taxon>
        <taxon>Terrilactibacillus</taxon>
    </lineage>
</organism>
<dbReference type="RefSeq" id="WP_141190462.1">
    <property type="nucleotide sequence ID" value="NZ_JBHUMR010000014.1"/>
</dbReference>
<dbReference type="Gene3D" id="3.40.50.300">
    <property type="entry name" value="P-loop containing nucleotide triphosphate hydrolases"/>
    <property type="match status" value="1"/>
</dbReference>
<dbReference type="Pfam" id="PF00158">
    <property type="entry name" value="Sigma54_activat"/>
    <property type="match status" value="1"/>
</dbReference>
<sequence>MKRIERIYQRLEEKCEDLTKEELINVGGYSANDLADDLGILRNNISLELNNLVREGRIIKIKIRPVLYVPRKTVQKFFGNVVDRTVIEIQSLKDIYQGKEKQKNHLVENPFNLLIGSDGSLKRSIDQAKAAIVYPPNGLHTLILGPTGSGKTLFAHMMHNYAKYVGKLNEKSPFIVFNCADYYHNPQLLISQIFGHVKGAFTGATSDKDGMVKKADNGILFLDEVHRLPPEGQEMIFYFMDTGKFNKLGETERNRSANVLIIGATTEDPSSSFLKTFLRRIPITITMPSFHERLVKEKVDLTKYLLAKEASRINKKIKVQEDVIKALIKSVTFGNIGQLKSGIQLVCAQGFLESIQEPFVYLNSKTLPQEMKEGLSLISRNRKENEEIAKWIDPITVISEGKTLELIEDDVYELPFDMYRIIEDKANLLKDEGVSKDEINKFVTTDIKLHIKSFYRQVAKEKKTALSKLVDKKVLQLAEELKTLSESMLKRKFSDKFLYFMSLHIDGFLKRKDMQSKNLTPLHDMHEVIKENKNEYQVALKMKEVIEETLSINIPQIEVMYLTLLLISADEMKQKGKVGIVVATHGNSTATSMVDVTRDLLGDYNIQAVDMPLSIQFNEILDQIVDAVINTNRGEGVLLLVDMGSLFYFEERIMEQSGVEVKAIDMVSTPLVLDAVRKANFMDMDLKTIYASLRQNHNGSEPFLESSLEPNANDELVGNRAILTICSTGEGTAKKLKEMLKTYIEDITDSPISIIPVSTVGLKETVVQLKDKYHIIASVGVKNPRLNAPFISLEQFIEGKGEKVLQQTLKNHQITIKNDHSNMVIKSVCEDGLKKFLLYLNPCRVTQALLFFVNELEKEYHVHFKNSTTINLVMHTAFAVERAVKNNQLRYTADVNSEKRSALQIVRRASEIIKRHVNVSLGDDELLFIVDLLADSLKERISSK</sequence>
<dbReference type="Proteomes" id="UP001597458">
    <property type="component" value="Unassembled WGS sequence"/>
</dbReference>
<evidence type="ECO:0000259" key="6">
    <source>
        <dbReference type="PROSITE" id="PS51096"/>
    </source>
</evidence>
<dbReference type="InterPro" id="IPR025943">
    <property type="entry name" value="Sigma_54_int_dom_ATP-bd_2"/>
</dbReference>
<evidence type="ECO:0000256" key="1">
    <source>
        <dbReference type="ARBA" id="ARBA00022679"/>
    </source>
</evidence>
<dbReference type="SMART" id="SM00382">
    <property type="entry name" value="AAA"/>
    <property type="match status" value="1"/>
</dbReference>
<reference evidence="9" key="1">
    <citation type="journal article" date="2019" name="Int. J. Syst. Evol. Microbiol.">
        <title>The Global Catalogue of Microorganisms (GCM) 10K type strain sequencing project: providing services to taxonomists for standard genome sequencing and annotation.</title>
        <authorList>
            <consortium name="The Broad Institute Genomics Platform"/>
            <consortium name="The Broad Institute Genome Sequencing Center for Infectious Disease"/>
            <person name="Wu L."/>
            <person name="Ma J."/>
        </authorList>
    </citation>
    <scope>NUCLEOTIDE SEQUENCE [LARGE SCALE GENOMIC DNA]</scope>
    <source>
        <strain evidence="9">TISTR 2241</strain>
    </source>
</reference>
<gene>
    <name evidence="8" type="ORF">ACFSTF_11815</name>
</gene>
<dbReference type="InterPro" id="IPR036634">
    <property type="entry name" value="PRD_sf"/>
</dbReference>
<dbReference type="PROSITE" id="PS50045">
    <property type="entry name" value="SIGMA54_INTERACT_4"/>
    <property type="match status" value="1"/>
</dbReference>
<keyword evidence="9" id="KW-1185">Reference proteome</keyword>